<dbReference type="SMART" id="SM00487">
    <property type="entry name" value="DEXDc"/>
    <property type="match status" value="1"/>
</dbReference>
<dbReference type="PANTHER" id="PTHR45626">
    <property type="entry name" value="TRANSCRIPTION TERMINATION FACTOR 2-RELATED"/>
    <property type="match status" value="1"/>
</dbReference>
<feature type="domain" description="Helicase ATP-binding" evidence="5">
    <location>
        <begin position="285"/>
        <end position="512"/>
    </location>
</feature>
<feature type="region of interest" description="Disordered" evidence="4">
    <location>
        <begin position="1"/>
        <end position="164"/>
    </location>
</feature>
<dbReference type="Proteomes" id="UP001054902">
    <property type="component" value="Unassembled WGS sequence"/>
</dbReference>
<dbReference type="InterPro" id="IPR049730">
    <property type="entry name" value="SNF2/RAD54-like_C"/>
</dbReference>
<dbReference type="GO" id="GO:0006281">
    <property type="term" value="P:DNA repair"/>
    <property type="evidence" value="ECO:0007669"/>
    <property type="project" value="TreeGrafter"/>
</dbReference>
<evidence type="ECO:0000313" key="7">
    <source>
        <dbReference type="EMBL" id="GFH51021.1"/>
    </source>
</evidence>
<reference evidence="7 8" key="1">
    <citation type="journal article" date="2021" name="Sci. Rep.">
        <title>The genome of the diatom Chaetoceros tenuissimus carries an ancient integrated fragment of an extant virus.</title>
        <authorList>
            <person name="Hongo Y."/>
            <person name="Kimura K."/>
            <person name="Takaki Y."/>
            <person name="Yoshida Y."/>
            <person name="Baba S."/>
            <person name="Kobayashi G."/>
            <person name="Nagasaki K."/>
            <person name="Hano T."/>
            <person name="Tomaru Y."/>
        </authorList>
    </citation>
    <scope>NUCLEOTIDE SEQUENCE [LARGE SCALE GENOMIC DNA]</scope>
    <source>
        <strain evidence="7 8">NIES-3715</strain>
    </source>
</reference>
<dbReference type="Gene3D" id="3.40.50.300">
    <property type="entry name" value="P-loop containing nucleotide triphosphate hydrolases"/>
    <property type="match status" value="2"/>
</dbReference>
<dbReference type="GO" id="GO:0005524">
    <property type="term" value="F:ATP binding"/>
    <property type="evidence" value="ECO:0007669"/>
    <property type="project" value="UniProtKB-KW"/>
</dbReference>
<feature type="domain" description="Helicase C-terminal" evidence="6">
    <location>
        <begin position="813"/>
        <end position="974"/>
    </location>
</feature>
<evidence type="ECO:0000259" key="6">
    <source>
        <dbReference type="PROSITE" id="PS51194"/>
    </source>
</evidence>
<gene>
    <name evidence="7" type="ORF">CTEN210_07497</name>
</gene>
<proteinExistence type="predicted"/>
<dbReference type="Pfam" id="PF00271">
    <property type="entry name" value="Helicase_C"/>
    <property type="match status" value="1"/>
</dbReference>
<dbReference type="InterPro" id="IPR027417">
    <property type="entry name" value="P-loop_NTPase"/>
</dbReference>
<feature type="compositionally biased region" description="Basic and acidic residues" evidence="4">
    <location>
        <begin position="42"/>
        <end position="74"/>
    </location>
</feature>
<dbReference type="SMART" id="SM00490">
    <property type="entry name" value="HELICc"/>
    <property type="match status" value="1"/>
</dbReference>
<feature type="region of interest" description="Disordered" evidence="4">
    <location>
        <begin position="1222"/>
        <end position="1254"/>
    </location>
</feature>
<dbReference type="InterPro" id="IPR038718">
    <property type="entry name" value="SNF2-like_sf"/>
</dbReference>
<sequence>MPTRSGNRFRARDHTSPATTASDDQKVPTSTDASSVSSPPEARLEERASEFELSSTERRRERREEYLSSDRGGSDESSSESEAEAEIPTRKTILMRSQTMGNEEEDDAEWKEGCKDTGFEKEADLYTNGKEDRSDSELGDDDDYLDDEESEEEESEDEEWYSSTRRKRKFNRKTTYNERPKLSTRKDVQVRPQLTTEQKQQELAKIVESGDDYASLNQFLVCLLWDFDFRYTLLHHQYQGVLAVAGVDSAHVCKELEKLSESDKEKVFGLEEDSVEFRREFCVNNMKLVESKGMLLADDMGLGKTIQGLGGAILRNHLVNVIMSANNRLHVPKPTLILGPNDAVLAQWEESLIASGYPQGKIRLFNRKSGKQTQGDTFLLLTRYQLMTEMRSLFQSKLSSIFPKRVDQLFIKMLENQYQASKGKAKNQYREKEETVSQCITRIFKNNEFSIKSEFEMLLVDESHFLRNLEAFWGMGSALLGMYSNRTALLSGTPYNNSSQDMATQMTMIDANHPAADVEWWKQATSDISLDKVVKNITSWREVYMLRRDKTLLSKTLPPKTSSKVEVSPYMTEMSIYLNYEKMFLEDLKRFSKYANAGRLTPEALQSMLQSFQNMMAKMSLMRMSLIHPIIPGGREITMQFSPTRRQLISKCKTANAKVCVCCARMPSDPPPTKGDQKSTNDVSAEMDTDGNPDDVETGPSLGATNQGQNSTNENDADKQQKVQMQKLGKLVPLAMPICSASDKAPHFIHQKCKKKFLQSFEDSDETPVCPRCIDFEKRLKLSQQDCSDSSLKTYCEHIQASPNVKGIQASSKIQQVIDWAMSIPKDDKVIIYSFFKATLDILEGIFVEHFDLECERFDGDVSATARAKAMSRFKESPTCRFLLVSVQSGGVGLNIVEANHVGFVDRWFNPCVHDQAEDRCYRLGQKKPVNVKYFDANKTVDEVMAATNSIKKNNAKILLADGSEINSTGDNISFKELGGMLGHMMEYMTRNRGSSTKIDDPYTEETLIDVAERRVQSTKEGDKKPSSLPIFEGGGASVQIPQLENSSSNTSLPIQAFTQDGLQPVPPTQLIVENMMSQAAPMQAFASNMLSHAAPMQAFSSNTFAQVAPMQAAPMQAFSANMFAQAAPMHAFTQNSLQPVVPSQFIAENMMMQAAPMQAAPMQAAPMQAAPMQGFSSNMLSQTGPDHSLSSSNTITGKVLAENTKSPVLLSNEVVLKEDNVDSKKEAKTTPETISINSDDESEGTVDLVESAPTKSDAHILNKTVSLSDDEGDDIPESVFNLSVKKIQA</sequence>
<dbReference type="CDD" id="cd18793">
    <property type="entry name" value="SF2_C_SNF"/>
    <property type="match status" value="1"/>
</dbReference>
<protein>
    <submittedName>
        <fullName evidence="7">Uncharacterized protein</fullName>
    </submittedName>
</protein>
<evidence type="ECO:0000256" key="3">
    <source>
        <dbReference type="ARBA" id="ARBA00022840"/>
    </source>
</evidence>
<keyword evidence="1" id="KW-0547">Nucleotide-binding</keyword>
<dbReference type="GO" id="GO:0016787">
    <property type="term" value="F:hydrolase activity"/>
    <property type="evidence" value="ECO:0007669"/>
    <property type="project" value="UniProtKB-KW"/>
</dbReference>
<feature type="compositionally biased region" description="Acidic residues" evidence="4">
    <location>
        <begin position="685"/>
        <end position="697"/>
    </location>
</feature>
<feature type="compositionally biased region" description="Basic and acidic residues" evidence="4">
    <location>
        <begin position="110"/>
        <end position="136"/>
    </location>
</feature>
<feature type="compositionally biased region" description="Polar residues" evidence="4">
    <location>
        <begin position="16"/>
        <end position="38"/>
    </location>
</feature>
<dbReference type="PROSITE" id="PS51192">
    <property type="entry name" value="HELICASE_ATP_BIND_1"/>
    <property type="match status" value="1"/>
</dbReference>
<dbReference type="PROSITE" id="PS51194">
    <property type="entry name" value="HELICASE_CTER"/>
    <property type="match status" value="1"/>
</dbReference>
<dbReference type="Pfam" id="PF00176">
    <property type="entry name" value="SNF2-rel_dom"/>
    <property type="match status" value="1"/>
</dbReference>
<comment type="caution">
    <text evidence="7">The sequence shown here is derived from an EMBL/GenBank/DDBJ whole genome shotgun (WGS) entry which is preliminary data.</text>
</comment>
<evidence type="ECO:0000313" key="8">
    <source>
        <dbReference type="Proteomes" id="UP001054902"/>
    </source>
</evidence>
<dbReference type="GO" id="GO:0005634">
    <property type="term" value="C:nucleus"/>
    <property type="evidence" value="ECO:0007669"/>
    <property type="project" value="TreeGrafter"/>
</dbReference>
<dbReference type="InterPro" id="IPR050628">
    <property type="entry name" value="SNF2_RAD54_helicase_TF"/>
</dbReference>
<accession>A0AAD3CTS3</accession>
<keyword evidence="2" id="KW-0378">Hydrolase</keyword>
<dbReference type="InterPro" id="IPR000330">
    <property type="entry name" value="SNF2_N"/>
</dbReference>
<dbReference type="EMBL" id="BLLK01000045">
    <property type="protein sequence ID" value="GFH51021.1"/>
    <property type="molecule type" value="Genomic_DNA"/>
</dbReference>
<feature type="compositionally biased region" description="Polar residues" evidence="4">
    <location>
        <begin position="703"/>
        <end position="714"/>
    </location>
</feature>
<organism evidence="7 8">
    <name type="scientific">Chaetoceros tenuissimus</name>
    <dbReference type="NCBI Taxonomy" id="426638"/>
    <lineage>
        <taxon>Eukaryota</taxon>
        <taxon>Sar</taxon>
        <taxon>Stramenopiles</taxon>
        <taxon>Ochrophyta</taxon>
        <taxon>Bacillariophyta</taxon>
        <taxon>Coscinodiscophyceae</taxon>
        <taxon>Chaetocerotophycidae</taxon>
        <taxon>Chaetocerotales</taxon>
        <taxon>Chaetocerotaceae</taxon>
        <taxon>Chaetoceros</taxon>
    </lineage>
</organism>
<evidence type="ECO:0000259" key="5">
    <source>
        <dbReference type="PROSITE" id="PS51192"/>
    </source>
</evidence>
<keyword evidence="8" id="KW-1185">Reference proteome</keyword>
<dbReference type="SUPFAM" id="SSF52540">
    <property type="entry name" value="P-loop containing nucleoside triphosphate hydrolases"/>
    <property type="match status" value="2"/>
</dbReference>
<feature type="region of interest" description="Disordered" evidence="4">
    <location>
        <begin position="666"/>
        <end position="722"/>
    </location>
</feature>
<dbReference type="InterPro" id="IPR001650">
    <property type="entry name" value="Helicase_C-like"/>
</dbReference>
<keyword evidence="3" id="KW-0067">ATP-binding</keyword>
<dbReference type="PANTHER" id="PTHR45626:SF22">
    <property type="entry name" value="DNA REPAIR PROTEIN RAD5"/>
    <property type="match status" value="1"/>
</dbReference>
<dbReference type="Gene3D" id="3.40.50.10810">
    <property type="entry name" value="Tandem AAA-ATPase domain"/>
    <property type="match status" value="2"/>
</dbReference>
<name>A0AAD3CTS3_9STRA</name>
<evidence type="ECO:0000256" key="1">
    <source>
        <dbReference type="ARBA" id="ARBA00022741"/>
    </source>
</evidence>
<dbReference type="GO" id="GO:0008094">
    <property type="term" value="F:ATP-dependent activity, acting on DNA"/>
    <property type="evidence" value="ECO:0007669"/>
    <property type="project" value="TreeGrafter"/>
</dbReference>
<feature type="compositionally biased region" description="Acidic residues" evidence="4">
    <location>
        <begin position="137"/>
        <end position="160"/>
    </location>
</feature>
<dbReference type="InterPro" id="IPR014001">
    <property type="entry name" value="Helicase_ATP-bd"/>
</dbReference>
<evidence type="ECO:0000256" key="4">
    <source>
        <dbReference type="SAM" id="MobiDB-lite"/>
    </source>
</evidence>
<evidence type="ECO:0000256" key="2">
    <source>
        <dbReference type="ARBA" id="ARBA00022801"/>
    </source>
</evidence>